<name>A0AAV5DIU4_ELECO</name>
<keyword evidence="4" id="KW-1185">Reference proteome</keyword>
<dbReference type="InterPro" id="IPR036047">
    <property type="entry name" value="F-box-like_dom_sf"/>
</dbReference>
<feature type="domain" description="F-box" evidence="2">
    <location>
        <begin position="55"/>
        <end position="98"/>
    </location>
</feature>
<organism evidence="3 4">
    <name type="scientific">Eleusine coracana subsp. coracana</name>
    <dbReference type="NCBI Taxonomy" id="191504"/>
    <lineage>
        <taxon>Eukaryota</taxon>
        <taxon>Viridiplantae</taxon>
        <taxon>Streptophyta</taxon>
        <taxon>Embryophyta</taxon>
        <taxon>Tracheophyta</taxon>
        <taxon>Spermatophyta</taxon>
        <taxon>Magnoliopsida</taxon>
        <taxon>Liliopsida</taxon>
        <taxon>Poales</taxon>
        <taxon>Poaceae</taxon>
        <taxon>PACMAD clade</taxon>
        <taxon>Chloridoideae</taxon>
        <taxon>Cynodonteae</taxon>
        <taxon>Eleusininae</taxon>
        <taxon>Eleusine</taxon>
    </lineage>
</organism>
<dbReference type="EMBL" id="BQKI01000017">
    <property type="protein sequence ID" value="GJN10458.1"/>
    <property type="molecule type" value="Genomic_DNA"/>
</dbReference>
<dbReference type="Proteomes" id="UP001054889">
    <property type="component" value="Unassembled WGS sequence"/>
</dbReference>
<evidence type="ECO:0000313" key="3">
    <source>
        <dbReference type="EMBL" id="GJN10458.1"/>
    </source>
</evidence>
<feature type="region of interest" description="Disordered" evidence="1">
    <location>
        <begin position="1"/>
        <end position="52"/>
    </location>
</feature>
<evidence type="ECO:0000256" key="1">
    <source>
        <dbReference type="SAM" id="MobiDB-lite"/>
    </source>
</evidence>
<reference evidence="3" key="2">
    <citation type="submission" date="2021-12" db="EMBL/GenBank/DDBJ databases">
        <title>Resequencing data analysis of finger millet.</title>
        <authorList>
            <person name="Hatakeyama M."/>
            <person name="Aluri S."/>
            <person name="Balachadran M.T."/>
            <person name="Sivarajan S.R."/>
            <person name="Poveda L."/>
            <person name="Shimizu-Inatsugi R."/>
            <person name="Schlapbach R."/>
            <person name="Sreeman S.M."/>
            <person name="Shimizu K.K."/>
        </authorList>
    </citation>
    <scope>NUCLEOTIDE SEQUENCE</scope>
</reference>
<dbReference type="Gene3D" id="1.20.1280.50">
    <property type="match status" value="1"/>
</dbReference>
<feature type="compositionally biased region" description="Low complexity" evidence="1">
    <location>
        <begin position="33"/>
        <end position="44"/>
    </location>
</feature>
<dbReference type="SMART" id="SM00256">
    <property type="entry name" value="FBOX"/>
    <property type="match status" value="1"/>
</dbReference>
<sequence length="242" mass="27383">MQRVVAASPDPPGRTTLEEKPLSPRKPIRRPNPRAAARRSPAPRTMEPPRPVPELMDEVVDEILVRCPPHDPARLLRAALVCRRWRRIVSDPGFRRRFIERHRAPPMLGFLCNIPDDDLYLTARFVPTPDFRPRRAVGDRGRAVDARHGRVLLHSVPLDKMSFRFDLVVWDPITDEQRALPRLSLHASPWTWNAAVLCAGVGGSCDHLDCHCAPFLVLLVAVFNDRIVSVTLLVSKVPRITP</sequence>
<dbReference type="SUPFAM" id="SSF81383">
    <property type="entry name" value="F-box domain"/>
    <property type="match status" value="1"/>
</dbReference>
<protein>
    <recommendedName>
        <fullName evidence="2">F-box domain-containing protein</fullName>
    </recommendedName>
</protein>
<evidence type="ECO:0000313" key="4">
    <source>
        <dbReference type="Proteomes" id="UP001054889"/>
    </source>
</evidence>
<accession>A0AAV5DIU4</accession>
<dbReference type="PANTHER" id="PTHR32133">
    <property type="entry name" value="OS07G0120400 PROTEIN"/>
    <property type="match status" value="1"/>
</dbReference>
<reference evidence="3" key="1">
    <citation type="journal article" date="2018" name="DNA Res.">
        <title>Multiple hybrid de novo genome assembly of finger millet, an orphan allotetraploid crop.</title>
        <authorList>
            <person name="Hatakeyama M."/>
            <person name="Aluri S."/>
            <person name="Balachadran M.T."/>
            <person name="Sivarajan S.R."/>
            <person name="Patrignani A."/>
            <person name="Gruter S."/>
            <person name="Poveda L."/>
            <person name="Shimizu-Inatsugi R."/>
            <person name="Baeten J."/>
            <person name="Francoijs K.J."/>
            <person name="Nataraja K.N."/>
            <person name="Reddy Y.A.N."/>
            <person name="Phadnis S."/>
            <person name="Ravikumar R.L."/>
            <person name="Schlapbach R."/>
            <person name="Sreeman S.M."/>
            <person name="Shimizu K.K."/>
        </authorList>
    </citation>
    <scope>NUCLEOTIDE SEQUENCE</scope>
</reference>
<dbReference type="Pfam" id="PF12937">
    <property type="entry name" value="F-box-like"/>
    <property type="match status" value="1"/>
</dbReference>
<dbReference type="PANTHER" id="PTHR32133:SF386">
    <property type="entry name" value="F-BOX DOMAIN-CONTAINING PROTEIN"/>
    <property type="match status" value="1"/>
</dbReference>
<comment type="caution">
    <text evidence="3">The sequence shown here is derived from an EMBL/GenBank/DDBJ whole genome shotgun (WGS) entry which is preliminary data.</text>
</comment>
<evidence type="ECO:0000259" key="2">
    <source>
        <dbReference type="SMART" id="SM00256"/>
    </source>
</evidence>
<dbReference type="AlphaFoldDB" id="A0AAV5DIU4"/>
<gene>
    <name evidence="3" type="primary">ga28553</name>
    <name evidence="3" type="ORF">PR202_ga28553</name>
</gene>
<proteinExistence type="predicted"/>
<dbReference type="InterPro" id="IPR001810">
    <property type="entry name" value="F-box_dom"/>
</dbReference>